<proteinExistence type="predicted"/>
<dbReference type="Proteomes" id="UP000017559">
    <property type="component" value="Unassembled WGS sequence"/>
</dbReference>
<dbReference type="AlphaFoldDB" id="V2X2U7"/>
<feature type="region of interest" description="Disordered" evidence="1">
    <location>
        <begin position="97"/>
        <end position="119"/>
    </location>
</feature>
<evidence type="ECO:0000313" key="3">
    <source>
        <dbReference type="Proteomes" id="UP000017559"/>
    </source>
</evidence>
<keyword evidence="3" id="KW-1185">Reference proteome</keyword>
<accession>V2X2U7</accession>
<dbReference type="EMBL" id="AWSO01000886">
    <property type="protein sequence ID" value="ESK86775.1"/>
    <property type="molecule type" value="Genomic_DNA"/>
</dbReference>
<dbReference type="HOGENOM" id="CLU_2062079_0_0_1"/>
<protein>
    <submittedName>
        <fullName evidence="2">Uncharacterized protein</fullName>
    </submittedName>
</protein>
<sequence>MSTAFHRPRSANPYIVIPQKVVSPQLSSQNNPRILGLHSQLRTARRPPGWDLVSYPLPKPDLVVYTYLQHHSSTTSSLSVDDLREDILQDLKQTYVDRRLPNSDSAHRSGGKDEEIFGA</sequence>
<comment type="caution">
    <text evidence="2">The sequence shown here is derived from an EMBL/GenBank/DDBJ whole genome shotgun (WGS) entry which is preliminary data.</text>
</comment>
<gene>
    <name evidence="2" type="ORF">Moror_15153</name>
</gene>
<reference evidence="2 3" key="1">
    <citation type="journal article" date="2014" name="BMC Genomics">
        <title>Genome and secretome analysis of the hemibiotrophic fungal pathogen, Moniliophthora roreri, which causes frosty pod rot disease of cacao: mechanisms of the biotrophic and necrotrophic phases.</title>
        <authorList>
            <person name="Meinhardt L.W."/>
            <person name="Costa G.G.L."/>
            <person name="Thomazella D.P.T."/>
            <person name="Teixeira P.J.P.L."/>
            <person name="Carazzolle M.F."/>
            <person name="Schuster S.C."/>
            <person name="Carlson J.E."/>
            <person name="Guiltinan M.J."/>
            <person name="Mieczkowski P."/>
            <person name="Farmer A."/>
            <person name="Ramaraj T."/>
            <person name="Crozier J."/>
            <person name="Davis R.E."/>
            <person name="Shao J."/>
            <person name="Melnick R.L."/>
            <person name="Pereira G.A.G."/>
            <person name="Bailey B.A."/>
        </authorList>
    </citation>
    <scope>NUCLEOTIDE SEQUENCE [LARGE SCALE GENOMIC DNA]</scope>
    <source>
        <strain evidence="2 3">MCA 2997</strain>
    </source>
</reference>
<name>V2X2U7_MONRO</name>
<dbReference type="KEGG" id="mrr:Moror_15153"/>
<evidence type="ECO:0000256" key="1">
    <source>
        <dbReference type="SAM" id="MobiDB-lite"/>
    </source>
</evidence>
<organism evidence="2 3">
    <name type="scientific">Moniliophthora roreri (strain MCA 2997)</name>
    <name type="common">Cocoa frosty pod rot fungus</name>
    <name type="synonym">Crinipellis roreri</name>
    <dbReference type="NCBI Taxonomy" id="1381753"/>
    <lineage>
        <taxon>Eukaryota</taxon>
        <taxon>Fungi</taxon>
        <taxon>Dikarya</taxon>
        <taxon>Basidiomycota</taxon>
        <taxon>Agaricomycotina</taxon>
        <taxon>Agaricomycetes</taxon>
        <taxon>Agaricomycetidae</taxon>
        <taxon>Agaricales</taxon>
        <taxon>Marasmiineae</taxon>
        <taxon>Marasmiaceae</taxon>
        <taxon>Moniliophthora</taxon>
    </lineage>
</organism>
<evidence type="ECO:0000313" key="2">
    <source>
        <dbReference type="EMBL" id="ESK86775.1"/>
    </source>
</evidence>